<dbReference type="Proteomes" id="UP001150924">
    <property type="component" value="Unassembled WGS sequence"/>
</dbReference>
<evidence type="ECO:0000313" key="2">
    <source>
        <dbReference type="EMBL" id="MCY1012026.1"/>
    </source>
</evidence>
<dbReference type="EMBL" id="JAPNKE010000002">
    <property type="protein sequence ID" value="MCY1012026.1"/>
    <property type="molecule type" value="Genomic_DNA"/>
</dbReference>
<accession>A0A9X3J1U4</accession>
<feature type="compositionally biased region" description="Pro residues" evidence="1">
    <location>
        <begin position="7"/>
        <end position="37"/>
    </location>
</feature>
<feature type="compositionally biased region" description="Polar residues" evidence="1">
    <location>
        <begin position="136"/>
        <end position="147"/>
    </location>
</feature>
<evidence type="ECO:0000313" key="3">
    <source>
        <dbReference type="Proteomes" id="UP001150924"/>
    </source>
</evidence>
<feature type="compositionally biased region" description="Low complexity" evidence="1">
    <location>
        <begin position="54"/>
        <end position="68"/>
    </location>
</feature>
<reference evidence="2" key="1">
    <citation type="submission" date="2022-11" db="EMBL/GenBank/DDBJ databases">
        <title>Minimal conservation of predation-associated metabolite biosynthetic gene clusters underscores biosynthetic potential of Myxococcota including descriptions for ten novel species: Archangium lansinium sp. nov., Myxococcus landrumus sp. nov., Nannocystis bai.</title>
        <authorList>
            <person name="Ahearne A."/>
            <person name="Stevens C."/>
            <person name="Phillips K."/>
        </authorList>
    </citation>
    <scope>NUCLEOTIDE SEQUENCE</scope>
    <source>
        <strain evidence="2">Na p29</strain>
    </source>
</reference>
<name>A0A9X3J1U4_9BACT</name>
<organism evidence="2 3">
    <name type="scientific">Nannocystis pusilla</name>
    <dbReference type="NCBI Taxonomy" id="889268"/>
    <lineage>
        <taxon>Bacteria</taxon>
        <taxon>Pseudomonadati</taxon>
        <taxon>Myxococcota</taxon>
        <taxon>Polyangia</taxon>
        <taxon>Nannocystales</taxon>
        <taxon>Nannocystaceae</taxon>
        <taxon>Nannocystis</taxon>
    </lineage>
</organism>
<dbReference type="RefSeq" id="WP_267775359.1">
    <property type="nucleotide sequence ID" value="NZ_JAPNKE010000002.1"/>
</dbReference>
<proteinExistence type="predicted"/>
<feature type="region of interest" description="Disordered" evidence="1">
    <location>
        <begin position="1"/>
        <end position="194"/>
    </location>
</feature>
<sequence>MLLRPLLRPPPGEPAIRPPPRQGTAPGGPPDRAPPAPARAYAASTASKRRACTSSRAAGSSAIAWARAPSPSRNVPAYDPSIATDSACPPTFSTSGRSDVPAASPQRSSSVEPSAGDSPPRRSVVSPAPSHACRSLGSNRVVSTTRAAPSPRAALINSRRSAPSPIRPYVESSSPLPCSTSSPSSTTTCGGPAASASCSACGRSPAGTSAPPAKYFVAAAKNASTRVSS</sequence>
<dbReference type="AlphaFoldDB" id="A0A9X3J1U4"/>
<feature type="compositionally biased region" description="Low complexity" evidence="1">
    <location>
        <begin position="121"/>
        <end position="130"/>
    </location>
</feature>
<evidence type="ECO:0000256" key="1">
    <source>
        <dbReference type="SAM" id="MobiDB-lite"/>
    </source>
</evidence>
<feature type="compositionally biased region" description="Low complexity" evidence="1">
    <location>
        <begin position="172"/>
        <end position="194"/>
    </location>
</feature>
<keyword evidence="3" id="KW-1185">Reference proteome</keyword>
<comment type="caution">
    <text evidence="2">The sequence shown here is derived from an EMBL/GenBank/DDBJ whole genome shotgun (WGS) entry which is preliminary data.</text>
</comment>
<gene>
    <name evidence="2" type="ORF">OV079_42075</name>
</gene>
<protein>
    <submittedName>
        <fullName evidence="2">Uncharacterized protein</fullName>
    </submittedName>
</protein>